<gene>
    <name evidence="1" type="ORF">M8C21_028761</name>
</gene>
<evidence type="ECO:0000313" key="1">
    <source>
        <dbReference type="EMBL" id="KAI7737825.1"/>
    </source>
</evidence>
<evidence type="ECO:0000313" key="2">
    <source>
        <dbReference type="Proteomes" id="UP001206925"/>
    </source>
</evidence>
<accession>A0AAD5CAV5</accession>
<dbReference type="AlphaFoldDB" id="A0AAD5CAV5"/>
<dbReference type="EMBL" id="JAMZMK010008948">
    <property type="protein sequence ID" value="KAI7737825.1"/>
    <property type="molecule type" value="Genomic_DNA"/>
</dbReference>
<organism evidence="1 2">
    <name type="scientific">Ambrosia artemisiifolia</name>
    <name type="common">Common ragweed</name>
    <dbReference type="NCBI Taxonomy" id="4212"/>
    <lineage>
        <taxon>Eukaryota</taxon>
        <taxon>Viridiplantae</taxon>
        <taxon>Streptophyta</taxon>
        <taxon>Embryophyta</taxon>
        <taxon>Tracheophyta</taxon>
        <taxon>Spermatophyta</taxon>
        <taxon>Magnoliopsida</taxon>
        <taxon>eudicotyledons</taxon>
        <taxon>Gunneridae</taxon>
        <taxon>Pentapetalae</taxon>
        <taxon>asterids</taxon>
        <taxon>campanulids</taxon>
        <taxon>Asterales</taxon>
        <taxon>Asteraceae</taxon>
        <taxon>Asteroideae</taxon>
        <taxon>Heliantheae alliance</taxon>
        <taxon>Heliantheae</taxon>
        <taxon>Ambrosia</taxon>
    </lineage>
</organism>
<comment type="caution">
    <text evidence="1">The sequence shown here is derived from an EMBL/GenBank/DDBJ whole genome shotgun (WGS) entry which is preliminary data.</text>
</comment>
<proteinExistence type="predicted"/>
<keyword evidence="2" id="KW-1185">Reference proteome</keyword>
<reference evidence="1" key="1">
    <citation type="submission" date="2022-06" db="EMBL/GenBank/DDBJ databases">
        <title>Uncovering the hologenomic basis of an extraordinary plant invasion.</title>
        <authorList>
            <person name="Bieker V.C."/>
            <person name="Martin M.D."/>
            <person name="Gilbert T."/>
            <person name="Hodgins K."/>
            <person name="Battlay P."/>
            <person name="Petersen B."/>
            <person name="Wilson J."/>
        </authorList>
    </citation>
    <scope>NUCLEOTIDE SEQUENCE</scope>
    <source>
        <strain evidence="1">AA19_3_7</strain>
        <tissue evidence="1">Leaf</tissue>
    </source>
</reference>
<protein>
    <submittedName>
        <fullName evidence="1">Uncharacterized protein</fullName>
    </submittedName>
</protein>
<dbReference type="Proteomes" id="UP001206925">
    <property type="component" value="Unassembled WGS sequence"/>
</dbReference>
<feature type="non-terminal residue" evidence="1">
    <location>
        <position position="1"/>
    </location>
</feature>
<name>A0AAD5CAV5_AMBAR</name>
<sequence>EPPNQYYVRIKCVPQTTKSMIINQTKQDMNIMMKTLRFAKKIVLMKAMPLDVLVDKIYET</sequence>